<dbReference type="AlphaFoldDB" id="A0A6C0J8C9"/>
<reference evidence="1" key="1">
    <citation type="journal article" date="2020" name="Nature">
        <title>Giant virus diversity and host interactions through global metagenomics.</title>
        <authorList>
            <person name="Schulz F."/>
            <person name="Roux S."/>
            <person name="Paez-Espino D."/>
            <person name="Jungbluth S."/>
            <person name="Walsh D.A."/>
            <person name="Denef V.J."/>
            <person name="McMahon K.D."/>
            <person name="Konstantinidis K.T."/>
            <person name="Eloe-Fadrosh E.A."/>
            <person name="Kyrpides N.C."/>
            <person name="Woyke T."/>
        </authorList>
    </citation>
    <scope>NUCLEOTIDE SEQUENCE</scope>
    <source>
        <strain evidence="1">GVMAG-M-3300025860-20</strain>
    </source>
</reference>
<accession>A0A6C0J8C9</accession>
<protein>
    <submittedName>
        <fullName evidence="1">Uncharacterized protein</fullName>
    </submittedName>
</protein>
<organism evidence="1">
    <name type="scientific">viral metagenome</name>
    <dbReference type="NCBI Taxonomy" id="1070528"/>
    <lineage>
        <taxon>unclassified sequences</taxon>
        <taxon>metagenomes</taxon>
        <taxon>organismal metagenomes</taxon>
    </lineage>
</organism>
<dbReference type="EMBL" id="MN740333">
    <property type="protein sequence ID" value="QHU01021.1"/>
    <property type="molecule type" value="Genomic_DNA"/>
</dbReference>
<sequence>MSSDENSYMSTANSFTNDLAIDSSFHGVYDAISDYNMVRLWVNTPAEAQLRITYADNSNGDNDSSEVFGLYAGNHSSIHNLKKNDFAKVSLINTSGVLQEQVLLTTKFASRIPHPFLNYTNDNVTAHTTIALDEFRLTTTINNEDSSLLIYGLTDTCVNTPMRVTASGEVVTSLTVSGEAVSDTVRLPVTFDNSMIEVTQDTAGDLHTSSHLVVNGSDVTNANTVPVTFDNSMIEVTQDVSGNLHTSSHLVLNNFPVGLGNPIPVINQSNSPFKFTITEFPKTTANAVFIYGSTVTITGTYTGNMTIDSRIVIEASIYYENEVMWVEIDTKTLSRSNSYFHATYITAFTFWRCTVASGAGDALTVTIFMAAR</sequence>
<evidence type="ECO:0000313" key="1">
    <source>
        <dbReference type="EMBL" id="QHU01021.1"/>
    </source>
</evidence>
<name>A0A6C0J8C9_9ZZZZ</name>
<proteinExistence type="predicted"/>